<name>A0A0F9LSS7_9ZZZZ</name>
<sequence>MSESKLDEVQKKIKKIESIDMSINKSVQKPKEYGSYQHFQRECMKRIDDKPDSPSRVEVIIGKDGIHSTERLVQCSVLWGKHRNLDNPIDGLMNDLKVAQKTEKDETLPVSSEFKGEDK</sequence>
<gene>
    <name evidence="2" type="ORF">LCGC14_1471200</name>
</gene>
<dbReference type="EMBL" id="LAZR01010350">
    <property type="protein sequence ID" value="KKM67430.1"/>
    <property type="molecule type" value="Genomic_DNA"/>
</dbReference>
<organism evidence="2">
    <name type="scientific">marine sediment metagenome</name>
    <dbReference type="NCBI Taxonomy" id="412755"/>
    <lineage>
        <taxon>unclassified sequences</taxon>
        <taxon>metagenomes</taxon>
        <taxon>ecological metagenomes</taxon>
    </lineage>
</organism>
<evidence type="ECO:0000313" key="2">
    <source>
        <dbReference type="EMBL" id="KKM67430.1"/>
    </source>
</evidence>
<protein>
    <submittedName>
        <fullName evidence="2">Uncharacterized protein</fullName>
    </submittedName>
</protein>
<reference evidence="2" key="1">
    <citation type="journal article" date="2015" name="Nature">
        <title>Complex archaea that bridge the gap between prokaryotes and eukaryotes.</title>
        <authorList>
            <person name="Spang A."/>
            <person name="Saw J.H."/>
            <person name="Jorgensen S.L."/>
            <person name="Zaremba-Niedzwiedzka K."/>
            <person name="Martijn J."/>
            <person name="Lind A.E."/>
            <person name="van Eijk R."/>
            <person name="Schleper C."/>
            <person name="Guy L."/>
            <person name="Ettema T.J."/>
        </authorList>
    </citation>
    <scope>NUCLEOTIDE SEQUENCE</scope>
</reference>
<comment type="caution">
    <text evidence="2">The sequence shown here is derived from an EMBL/GenBank/DDBJ whole genome shotgun (WGS) entry which is preliminary data.</text>
</comment>
<proteinExistence type="predicted"/>
<feature type="region of interest" description="Disordered" evidence="1">
    <location>
        <begin position="100"/>
        <end position="119"/>
    </location>
</feature>
<evidence type="ECO:0000256" key="1">
    <source>
        <dbReference type="SAM" id="MobiDB-lite"/>
    </source>
</evidence>
<accession>A0A0F9LSS7</accession>
<dbReference type="AlphaFoldDB" id="A0A0F9LSS7"/>